<protein>
    <submittedName>
        <fullName evidence="3">Uncharacterized protein</fullName>
    </submittedName>
</protein>
<evidence type="ECO:0000313" key="2">
    <source>
        <dbReference type="EMBL" id="CAB4142980.1"/>
    </source>
</evidence>
<gene>
    <name evidence="3" type="ORF">UFOVP1414_8</name>
    <name evidence="2" type="ORF">UFOVP442_69</name>
</gene>
<evidence type="ECO:0000256" key="1">
    <source>
        <dbReference type="SAM" id="MobiDB-lite"/>
    </source>
</evidence>
<name>A0A6J5SEA7_9CAUD</name>
<dbReference type="EMBL" id="LR797380">
    <property type="protein sequence ID" value="CAB4211724.1"/>
    <property type="molecule type" value="Genomic_DNA"/>
</dbReference>
<reference evidence="3" key="1">
    <citation type="submission" date="2020-05" db="EMBL/GenBank/DDBJ databases">
        <authorList>
            <person name="Chiriac C."/>
            <person name="Salcher M."/>
            <person name="Ghai R."/>
            <person name="Kavagutti S V."/>
        </authorList>
    </citation>
    <scope>NUCLEOTIDE SEQUENCE</scope>
</reference>
<dbReference type="EMBL" id="LR796419">
    <property type="protein sequence ID" value="CAB4142980.1"/>
    <property type="molecule type" value="Genomic_DNA"/>
</dbReference>
<organism evidence="3">
    <name type="scientific">uncultured Caudovirales phage</name>
    <dbReference type="NCBI Taxonomy" id="2100421"/>
    <lineage>
        <taxon>Viruses</taxon>
        <taxon>Duplodnaviria</taxon>
        <taxon>Heunggongvirae</taxon>
        <taxon>Uroviricota</taxon>
        <taxon>Caudoviricetes</taxon>
        <taxon>Peduoviridae</taxon>
        <taxon>Maltschvirus</taxon>
        <taxon>Maltschvirus maltsch</taxon>
    </lineage>
</organism>
<accession>A0A6J5SEA7</accession>
<evidence type="ECO:0000313" key="3">
    <source>
        <dbReference type="EMBL" id="CAB4211724.1"/>
    </source>
</evidence>
<sequence>MPRVRGITMPKRENVESIRVRQIENGYIVSKETYTSSKGFECREVFTDKRPDLSIAGLKPRDKGGASKAPSNSLTKAFGELKKK</sequence>
<proteinExistence type="predicted"/>
<feature type="region of interest" description="Disordered" evidence="1">
    <location>
        <begin position="56"/>
        <end position="84"/>
    </location>
</feature>